<dbReference type="SMR" id="A0A1C9EGA8"/>
<proteinExistence type="predicted"/>
<feature type="transmembrane region" description="Helical" evidence="1">
    <location>
        <begin position="93"/>
        <end position="116"/>
    </location>
</feature>
<evidence type="ECO:0000313" key="2">
    <source>
        <dbReference type="EMBL" id="AON96528.1"/>
    </source>
</evidence>
<keyword evidence="1" id="KW-0812">Transmembrane</keyword>
<evidence type="ECO:0000256" key="1">
    <source>
        <dbReference type="SAM" id="Phobius"/>
    </source>
</evidence>
<protein>
    <submittedName>
        <fullName evidence="2">Uncharacterized protein</fullName>
    </submittedName>
</protein>
<organism evidence="2">
    <name type="scientific">Acidianus two-tailed phage variant 1</name>
    <dbReference type="NCBI Taxonomy" id="1898550"/>
    <lineage>
        <taxon>Viruses</taxon>
        <taxon>Viruses incertae sedis</taxon>
        <taxon>Bicaudaviridae</taxon>
        <taxon>Bicaudavirus</taxon>
        <taxon>Acidianus two-tailed virus</taxon>
    </lineage>
</organism>
<feature type="transmembrane region" description="Helical" evidence="1">
    <location>
        <begin position="20"/>
        <end position="41"/>
    </location>
</feature>
<name>A0A1C9EGA8_ATV</name>
<reference evidence="2" key="1">
    <citation type="submission" date="2016-07" db="EMBL/GenBank/DDBJ databases">
        <authorList>
            <person name="Vestergaard G."/>
            <person name="Garrett R.A."/>
        </authorList>
    </citation>
    <scope>NUCLEOTIDE SEQUENCE [LARGE SCALE GENOMIC DNA]</scope>
    <source>
        <strain evidence="2">ATV.v1</strain>
    </source>
</reference>
<feature type="transmembrane region" description="Helical" evidence="1">
    <location>
        <begin position="53"/>
        <end position="73"/>
    </location>
</feature>
<accession>A0A1C9EGA8</accession>
<dbReference type="Proteomes" id="UP000225139">
    <property type="component" value="Segment"/>
</dbReference>
<dbReference type="EMBL" id="KX607102">
    <property type="protein sequence ID" value="AON96528.1"/>
    <property type="molecule type" value="Genomic_DNA"/>
</dbReference>
<keyword evidence="1" id="KW-1133">Transmembrane helix</keyword>
<sequence length="134" mass="15103">MAQVENVSLSQIIANPYLPPFSTTLFEIVIFTFIMITLYLIFRGSGLVRRRLVLLLIAIYVIVLQLFFTPYEYTTARLLPNGTVDYVVYTSQANIVMALDVLAGLMLILAVVYIILDYLRGFGKGDEEEGVIDL</sequence>
<keyword evidence="1" id="KW-0472">Membrane</keyword>